<dbReference type="InterPro" id="IPR000195">
    <property type="entry name" value="Rab-GAP-TBC_dom"/>
</dbReference>
<dbReference type="InterPro" id="IPR035969">
    <property type="entry name" value="Rab-GAP_TBC_sf"/>
</dbReference>
<reference evidence="4" key="1">
    <citation type="submission" date="2017-11" db="EMBL/GenBank/DDBJ databases">
        <title>The sensing device of the deep-sea amphipod.</title>
        <authorList>
            <person name="Kobayashi H."/>
            <person name="Nagahama T."/>
            <person name="Arai W."/>
            <person name="Sasagawa Y."/>
            <person name="Umeda M."/>
            <person name="Hayashi T."/>
            <person name="Nikaido I."/>
            <person name="Watanabe H."/>
            <person name="Oguri K."/>
            <person name="Kitazato H."/>
            <person name="Fujioka K."/>
            <person name="Kido Y."/>
            <person name="Takami H."/>
        </authorList>
    </citation>
    <scope>NUCLEOTIDE SEQUENCE</scope>
    <source>
        <tissue evidence="4">Whole body</tissue>
    </source>
</reference>
<feature type="compositionally biased region" description="Polar residues" evidence="1">
    <location>
        <begin position="264"/>
        <end position="280"/>
    </location>
</feature>
<dbReference type="GO" id="GO:0031267">
    <property type="term" value="F:small GTPase binding"/>
    <property type="evidence" value="ECO:0007669"/>
    <property type="project" value="TreeGrafter"/>
</dbReference>
<sequence>MNYTVYAPTRKAPLPPGSCAKNAVDDESEPVQADPRNNEQNGAGNTVLSTGPDCEKYLLHENNSNASTYTTRAISEQGTSAVDGCSPLTENGFNSENVTEPSGNEYLLCGYLGKLSLQQKSMSQFFTKSGKSFVRQRWMVYSERSCKLFYYKSKGDTDILGEINIAGASFNYEPEEPDGLFSITSDGETHHLAAGDDKSRQRWLDGLQEAKLCYINTSKDSSAAVSSTPRIQWYTELPSTSPTTSASSATTNLATILQSTGTRLGSSIKGSTKNAFSRNQSSSSSRGSSSSGALSALSTPTDAGATIAGGGSTGTGSVNQLRQLLRFIPSSSLVKDEDSALQRTLSHENLPRAAASPELGSARSAPKVTRPTSIHFSSISDRLNNNCNKNTPREHNSKYTHNDVHVANKVSPKSSSASFDNEVFATSPSQDKSHQSQQLHNSPIFEDVKPPYFKHSGIKSGSFKLKKTSVTLTSVLSSSSTSKDDGAEPHQQQGHDATTANHNKGVTNTGGNRSPTKVSSPGTESLAGLRQIGADFKASITRYSGGRNKHNSSSSATEDSSPPPATGCPSCKQYEKQEEVLEEKLDTRTSELAAAKEGITLLQQDLALLHRQIKTSSSLEVENLTDEHMLAILREKDRCLVEYEQSDCLHKNKIAEQLQENEIMQEQLELMTTLVKAKDIAIKSIANELEDFKCRYSLNSSGIQTNCQRSTSVVVSGDEVLQQLRSRGSGSVTMSPFLNGNNNATIQAGVLMNGGNTTTQASFLKGSNTATKVISNPTARTSSLSSSNTLTHSSLNISDDSYSSALDTSFACFETIVTPDKMHALKNCDDVALDNNTQTRSETIPVTDVTGERKTVHEIKPKSTMECESDSKPECVLYSAMSGTVSVSQPINRNLEPEACIASINHGVVWHNKLKPSQPSSSFYISDTPPTLELTCNDKTNLQKNASHKHTFGSHSSSEQNSSKSLNIEEHSFISSMTKSIEEDDETCIVNYEESNKLRNADQPNVANSHATVRCNEEGEHVIAVIQQRTNALQALDAATKERDHFMESHIAYKNQNSFLHKQIVELSEASDLMKQREERLKYECSVWEAQFERVRSKYLVLLNDLHSPPSQQHDKDTLARMLSDVLHHTPDIRTLCRNGRSYDECGFCISATDEDTLQRCATFLSRQAQTTIREEHLEEKQTETAWEAILAGAAGGGRDATVTSFGLVQQRPELKQLIRERGLPLRYRTKVWTMLIDSHIGSVRRQLPNTYYEDLLARCIIRPMEGSQCSEVDDKTKKQIELDLLRTLPNNRYYENEFADNIMKLRRVLLAFAVHNKEISYCQGLNRLAAVALLFLPEREAFWCLVCIVEHLMPEQYFTPKLLGPQIDQRVLLVLIAEKLPQLHAHLNRNRIDISMITFNWFLCLFVEEVPHAIYLRVWDSFLLEGIKVMFRYALAMLKLCEEGIHARTEFMEISNYLRSIPPSLADVKKLRHTAFTWPNPLRRRQLKKLRALHREEVLSEIAEQEILRKQYQQKAAASATLTAAQLLEEDEREQEQQKQKNLLQEEETKQQEHNLRQNKSSKQEIDQQNERVGKRHSPEEKHHQIRNGEQPHKMQSINGEKRSGKENTPVKEEERQLLEWEKSMVTTATASVATTSAAPSQELMRKARLVVAELNSKQLTRRNNS</sequence>
<feature type="compositionally biased region" description="Polar residues" evidence="1">
    <location>
        <begin position="411"/>
        <end position="441"/>
    </location>
</feature>
<dbReference type="Pfam" id="PF00566">
    <property type="entry name" value="RabGAP-TBC"/>
    <property type="match status" value="1"/>
</dbReference>
<evidence type="ECO:0000313" key="4">
    <source>
        <dbReference type="EMBL" id="LAC21409.1"/>
    </source>
</evidence>
<feature type="region of interest" description="Disordered" evidence="1">
    <location>
        <begin position="946"/>
        <end position="966"/>
    </location>
</feature>
<feature type="compositionally biased region" description="Polar residues" evidence="1">
    <location>
        <begin position="490"/>
        <end position="523"/>
    </location>
</feature>
<dbReference type="Gene3D" id="2.30.29.30">
    <property type="entry name" value="Pleckstrin-homology domain (PH domain)/Phosphotyrosine-binding domain (PTB)"/>
    <property type="match status" value="1"/>
</dbReference>
<dbReference type="InterPro" id="IPR001849">
    <property type="entry name" value="PH_domain"/>
</dbReference>
<dbReference type="EMBL" id="IACT01002109">
    <property type="protein sequence ID" value="LAC21409.1"/>
    <property type="molecule type" value="mRNA"/>
</dbReference>
<feature type="region of interest" description="Disordered" evidence="1">
    <location>
        <begin position="1530"/>
        <end position="1618"/>
    </location>
</feature>
<feature type="region of interest" description="Disordered" evidence="1">
    <location>
        <begin position="264"/>
        <end position="298"/>
    </location>
</feature>
<feature type="compositionally biased region" description="Polar residues" evidence="1">
    <location>
        <begin position="38"/>
        <end position="47"/>
    </location>
</feature>
<feature type="compositionally biased region" description="Basic and acidic residues" evidence="1">
    <location>
        <begin position="1548"/>
        <end position="1584"/>
    </location>
</feature>
<dbReference type="PROSITE" id="PS50003">
    <property type="entry name" value="PH_DOMAIN"/>
    <property type="match status" value="1"/>
</dbReference>
<accession>A0A6A7FTL1</accession>
<feature type="compositionally biased region" description="Polar residues" evidence="1">
    <location>
        <begin position="370"/>
        <end position="390"/>
    </location>
</feature>
<feature type="region of interest" description="Disordered" evidence="1">
    <location>
        <begin position="543"/>
        <end position="571"/>
    </location>
</feature>
<evidence type="ECO:0000256" key="1">
    <source>
        <dbReference type="SAM" id="MobiDB-lite"/>
    </source>
</evidence>
<dbReference type="PANTHER" id="PTHR47219">
    <property type="entry name" value="RAB GTPASE-ACTIVATING PROTEIN 1-LIKE"/>
    <property type="match status" value="1"/>
</dbReference>
<feature type="domain" description="PH" evidence="2">
    <location>
        <begin position="105"/>
        <end position="212"/>
    </location>
</feature>
<dbReference type="GO" id="GO:0005096">
    <property type="term" value="F:GTPase activator activity"/>
    <property type="evidence" value="ECO:0007669"/>
    <property type="project" value="TreeGrafter"/>
</dbReference>
<feature type="region of interest" description="Disordered" evidence="1">
    <location>
        <begin position="1"/>
        <end position="47"/>
    </location>
</feature>
<organism evidence="4">
    <name type="scientific">Hirondellea gigas</name>
    <dbReference type="NCBI Taxonomy" id="1518452"/>
    <lineage>
        <taxon>Eukaryota</taxon>
        <taxon>Metazoa</taxon>
        <taxon>Ecdysozoa</taxon>
        <taxon>Arthropoda</taxon>
        <taxon>Crustacea</taxon>
        <taxon>Multicrustacea</taxon>
        <taxon>Malacostraca</taxon>
        <taxon>Eumalacostraca</taxon>
        <taxon>Peracarida</taxon>
        <taxon>Amphipoda</taxon>
        <taxon>Amphilochidea</taxon>
        <taxon>Lysianassida</taxon>
        <taxon>Lysianassidira</taxon>
        <taxon>Lysianassoidea</taxon>
        <taxon>Lysianassidae</taxon>
        <taxon>Hirondellea</taxon>
    </lineage>
</organism>
<feature type="compositionally biased region" description="Basic and acidic residues" evidence="1">
    <location>
        <begin position="391"/>
        <end position="406"/>
    </location>
</feature>
<dbReference type="Gene3D" id="1.10.8.270">
    <property type="entry name" value="putative rabgap domain of human tbc1 domain family member 14 like domains"/>
    <property type="match status" value="1"/>
</dbReference>
<dbReference type="PROSITE" id="PS50086">
    <property type="entry name" value="TBC_RABGAP"/>
    <property type="match status" value="1"/>
</dbReference>
<feature type="compositionally biased region" description="Low complexity" evidence="1">
    <location>
        <begin position="281"/>
        <end position="298"/>
    </location>
</feature>
<evidence type="ECO:0000259" key="2">
    <source>
        <dbReference type="PROSITE" id="PS50003"/>
    </source>
</evidence>
<dbReference type="SUPFAM" id="SSF47923">
    <property type="entry name" value="Ypt/Rab-GAP domain of gyp1p"/>
    <property type="match status" value="2"/>
</dbReference>
<dbReference type="SMART" id="SM00164">
    <property type="entry name" value="TBC"/>
    <property type="match status" value="1"/>
</dbReference>
<feature type="domain" description="Rab-GAP TBC" evidence="3">
    <location>
        <begin position="1223"/>
        <end position="1427"/>
    </location>
</feature>
<proteinExistence type="evidence at transcript level"/>
<dbReference type="FunFam" id="1.10.8.270:FF:000026">
    <property type="entry name" value="TBC (Tre-2/Bub2/Cdc16) domain family"/>
    <property type="match status" value="1"/>
</dbReference>
<feature type="compositionally biased region" description="Basic and acidic residues" evidence="1">
    <location>
        <begin position="1601"/>
        <end position="1618"/>
    </location>
</feature>
<dbReference type="PANTHER" id="PTHR47219:SF20">
    <property type="entry name" value="TBC1 DOMAIN FAMILY MEMBER 2B"/>
    <property type="match status" value="1"/>
</dbReference>
<name>A0A6A7FTL1_9CRUS</name>
<evidence type="ECO:0000259" key="3">
    <source>
        <dbReference type="PROSITE" id="PS50086"/>
    </source>
</evidence>
<feature type="region of interest" description="Disordered" evidence="1">
    <location>
        <begin position="477"/>
        <end position="524"/>
    </location>
</feature>
<dbReference type="SUPFAM" id="SSF50729">
    <property type="entry name" value="PH domain-like"/>
    <property type="match status" value="1"/>
</dbReference>
<dbReference type="InterPro" id="IPR011993">
    <property type="entry name" value="PH-like_dom_sf"/>
</dbReference>
<protein>
    <submittedName>
        <fullName evidence="4">TBC1 domain family member 2B-like isoform X2</fullName>
    </submittedName>
</protein>
<dbReference type="Pfam" id="PF00169">
    <property type="entry name" value="PH"/>
    <property type="match status" value="1"/>
</dbReference>
<feature type="compositionally biased region" description="Low complexity" evidence="1">
    <location>
        <begin position="954"/>
        <end position="965"/>
    </location>
</feature>
<dbReference type="SMART" id="SM00233">
    <property type="entry name" value="PH"/>
    <property type="match status" value="1"/>
</dbReference>
<dbReference type="Gene3D" id="1.10.472.80">
    <property type="entry name" value="Ypt/Rab-GAP domain of gyp1p, domain 3"/>
    <property type="match status" value="1"/>
</dbReference>
<dbReference type="InterPro" id="IPR050302">
    <property type="entry name" value="Rab_GAP_TBC_domain"/>
</dbReference>
<feature type="region of interest" description="Disordered" evidence="1">
    <location>
        <begin position="347"/>
        <end position="450"/>
    </location>
</feature>